<dbReference type="CDD" id="cd11384">
    <property type="entry name" value="RagA_like"/>
    <property type="match status" value="1"/>
</dbReference>
<dbReference type="EMBL" id="JAVFWL010000002">
    <property type="protein sequence ID" value="KAK6739126.1"/>
    <property type="molecule type" value="Genomic_DNA"/>
</dbReference>
<dbReference type="InterPro" id="IPR006762">
    <property type="entry name" value="Gtr1_RagA"/>
</dbReference>
<keyword evidence="8" id="KW-1185">Reference proteome</keyword>
<dbReference type="InterPro" id="IPR027417">
    <property type="entry name" value="P-loop_NTPase"/>
</dbReference>
<protein>
    <recommendedName>
        <fullName evidence="9">Gtr1/RagA G protein region</fullName>
    </recommendedName>
</protein>
<dbReference type="Gene3D" id="3.30.450.190">
    <property type="match status" value="1"/>
</dbReference>
<dbReference type="Gene3D" id="3.40.50.300">
    <property type="entry name" value="P-loop containing nucleotide triphosphate hydrolases"/>
    <property type="match status" value="1"/>
</dbReference>
<feature type="region of interest" description="Disordered" evidence="6">
    <location>
        <begin position="770"/>
        <end position="793"/>
    </location>
</feature>
<comment type="caution">
    <text evidence="7">The sequence shown here is derived from an EMBL/GenBank/DDBJ whole genome shotgun (WGS) entry which is preliminary data.</text>
</comment>
<organism evidence="7 8">
    <name type="scientific">Necator americanus</name>
    <name type="common">Human hookworm</name>
    <dbReference type="NCBI Taxonomy" id="51031"/>
    <lineage>
        <taxon>Eukaryota</taxon>
        <taxon>Metazoa</taxon>
        <taxon>Ecdysozoa</taxon>
        <taxon>Nematoda</taxon>
        <taxon>Chromadorea</taxon>
        <taxon>Rhabditida</taxon>
        <taxon>Rhabditina</taxon>
        <taxon>Rhabditomorpha</taxon>
        <taxon>Strongyloidea</taxon>
        <taxon>Ancylostomatidae</taxon>
        <taxon>Bunostominae</taxon>
        <taxon>Necator</taxon>
    </lineage>
</organism>
<evidence type="ECO:0000256" key="5">
    <source>
        <dbReference type="ARBA" id="ARBA00049117"/>
    </source>
</evidence>
<proteinExistence type="inferred from homology"/>
<evidence type="ECO:0000256" key="3">
    <source>
        <dbReference type="ARBA" id="ARBA00022741"/>
    </source>
</evidence>
<dbReference type="PANTHER" id="PTHR11259:SF1">
    <property type="entry name" value="RAS-RELATED GTP-BINDING PROTEIN"/>
    <property type="match status" value="1"/>
</dbReference>
<dbReference type="Proteomes" id="UP001303046">
    <property type="component" value="Unassembled WGS sequence"/>
</dbReference>
<reference evidence="7 8" key="1">
    <citation type="submission" date="2023-08" db="EMBL/GenBank/DDBJ databases">
        <title>A Necator americanus chromosomal reference genome.</title>
        <authorList>
            <person name="Ilik V."/>
            <person name="Petrzelkova K.J."/>
            <person name="Pardy F."/>
            <person name="Fuh T."/>
            <person name="Niatou-Singa F.S."/>
            <person name="Gouil Q."/>
            <person name="Baker L."/>
            <person name="Ritchie M.E."/>
            <person name="Jex A.R."/>
            <person name="Gazzola D."/>
            <person name="Li H."/>
            <person name="Toshio Fujiwara R."/>
            <person name="Zhan B."/>
            <person name="Aroian R.V."/>
            <person name="Pafco B."/>
            <person name="Schwarz E.M."/>
        </authorList>
    </citation>
    <scope>NUCLEOTIDE SEQUENCE [LARGE SCALE GENOMIC DNA]</scope>
    <source>
        <strain evidence="7 8">Aroian</strain>
        <tissue evidence="7">Whole animal</tissue>
    </source>
</reference>
<name>A0ABR1CMJ3_NECAM</name>
<dbReference type="InterPro" id="IPR039397">
    <property type="entry name" value="RagA/B"/>
</dbReference>
<evidence type="ECO:0000256" key="2">
    <source>
        <dbReference type="ARBA" id="ARBA00007756"/>
    </source>
</evidence>
<sequence>MLYGICRAGKSIKVTPAACPLNLTDQSYISVKPLFNLEFLFPALVSSSTASLFLMFWEEEKKLGETRDETIESYVCSNRLKDILELPYTLQELWGGNRQLIDYFCRDDVLKELANTALRPKIDDSQPIKTQYKLSNACMEILTLRNNNEITDAFLESDEAMKPVKDFFVDNPSRNHLVCGFFMRIVQHLFHRSLSKTLDILSSCDFISNCASNLRMGAISELLQNIVWIPEIADDFLKIKEWYVKEGLCMKIVDLLDPSQAVCVHENVMELYTNLVRNTRDQMYALDVKTDVLNDELQSENLMSILMKKIFLRDENGAVNSSVTRNICEILICLLSSNHILFRPSHTLYKEFNGEIQWVGGNPSAALGQSEGSKEAEERLWCPDSSRITETVVASYTGELINLVVEELKANIDPVDETWYYILRLIVELCDTNHLPTHETLAEQLEKCDIKELFLSVWHHPRCSVLHGLIQRIVSFILFSVMDKPSPLIAHLFKKVNLLEMLRHGVDPQCVLPKIDLYSLRTHHVHIALAIEQARKTSTNKETIEELIEGCTFWKEVVTKVDEWLTWNLPDPDVANVRPSLHHENIGEVMDDFERQIGATQQHVLHEFKTQTVCVPMTDVFDTALGELPVTSETKGFSVHGIHVRSVDMDLEENDVDESKFEEVCAPKKCTLLDDWPQVNADKSAGDNWTGVKKSNGEAAFDWLDNSKNSKFNDANSFPVQWNEMPTKGNGSDADDWACFPQDSSTPKKSEDEDEWADFSTMKNNRSLASDRYSDWPGADSENTTWSSSKETETADPVLAGFASGVINSLDENSSASANQSDKWLRSRWKTALLHPAVEMSSKRKVLLMGKSGSGKTSMRSIIFANYIARDTSRLGPTMEVEHAHVRFLGNLVLHLWDCGGQETFMNNYLTSQKDQIFKNVQVLIYVFDVESREFEKDLGYYQSCLEALLHNSPNAQVFCLIHKMDLIEVDHRDKTFEDRAALVLKFSELAAGADRVNAVCQCFRSSIWDETLYKAWSAIVYKLIPNVSIMEQKLKQFAAILDADEVMLFERATFLVIAHAEMTEHRDMHRFEKVSNIIKQFKLSCSKMGSQFEYMHVRNSRFAAFIDAFTPNTFIMSRSSLLLSKCQRRRRRLSTNSLILSFRDSPLGLSRSLEPLKNCCFDVCNSINMRVQIVQAMIVTIPSTFLDY</sequence>
<accession>A0ABR1CMJ3</accession>
<dbReference type="SUPFAM" id="SSF52540">
    <property type="entry name" value="P-loop containing nucleoside triphosphate hydrolases"/>
    <property type="match status" value="1"/>
</dbReference>
<evidence type="ECO:0000313" key="7">
    <source>
        <dbReference type="EMBL" id="KAK6739126.1"/>
    </source>
</evidence>
<evidence type="ECO:0008006" key="9">
    <source>
        <dbReference type="Google" id="ProtNLM"/>
    </source>
</evidence>
<keyword evidence="3" id="KW-0547">Nucleotide-binding</keyword>
<comment type="similarity">
    <text evidence="2">Belongs to the GTR/RAG GTP-binding protein family.</text>
</comment>
<evidence type="ECO:0000313" key="8">
    <source>
        <dbReference type="Proteomes" id="UP001303046"/>
    </source>
</evidence>
<comment type="similarity">
    <text evidence="1">Belongs to the SAPS family.</text>
</comment>
<evidence type="ECO:0000256" key="1">
    <source>
        <dbReference type="ARBA" id="ARBA00006180"/>
    </source>
</evidence>
<keyword evidence="4" id="KW-0342">GTP-binding</keyword>
<comment type="catalytic activity">
    <reaction evidence="5">
        <text>GTP + H2O = GDP + phosphate + H(+)</text>
        <dbReference type="Rhea" id="RHEA:19669"/>
        <dbReference type="ChEBI" id="CHEBI:15377"/>
        <dbReference type="ChEBI" id="CHEBI:15378"/>
        <dbReference type="ChEBI" id="CHEBI:37565"/>
        <dbReference type="ChEBI" id="CHEBI:43474"/>
        <dbReference type="ChEBI" id="CHEBI:58189"/>
    </reaction>
    <physiologicalReaction direction="left-to-right" evidence="5">
        <dbReference type="Rhea" id="RHEA:19670"/>
    </physiologicalReaction>
</comment>
<gene>
    <name evidence="7" type="primary">Necator_chrII.g8709</name>
    <name evidence="7" type="ORF">RB195_020914</name>
</gene>
<dbReference type="Pfam" id="PF04499">
    <property type="entry name" value="SAPS"/>
    <property type="match status" value="1"/>
</dbReference>
<evidence type="ECO:0000256" key="6">
    <source>
        <dbReference type="SAM" id="MobiDB-lite"/>
    </source>
</evidence>
<dbReference type="InterPro" id="IPR007587">
    <property type="entry name" value="SAPS"/>
</dbReference>
<dbReference type="Pfam" id="PF04670">
    <property type="entry name" value="Gtr1_RagA"/>
    <property type="match status" value="1"/>
</dbReference>
<dbReference type="PANTHER" id="PTHR11259">
    <property type="entry name" value="RAS-RELATED GTP BINDING RAG/GTR YEAST"/>
    <property type="match status" value="1"/>
</dbReference>
<evidence type="ECO:0000256" key="4">
    <source>
        <dbReference type="ARBA" id="ARBA00023134"/>
    </source>
</evidence>